<evidence type="ECO:0000313" key="8">
    <source>
        <dbReference type="Proteomes" id="UP000823854"/>
    </source>
</evidence>
<reference evidence="7" key="1">
    <citation type="journal article" date="2021" name="PeerJ">
        <title>Extensive microbial diversity within the chicken gut microbiome revealed by metagenomics and culture.</title>
        <authorList>
            <person name="Gilroy R."/>
            <person name="Ravi A."/>
            <person name="Getino M."/>
            <person name="Pursley I."/>
            <person name="Horton D.L."/>
            <person name="Alikhan N.F."/>
            <person name="Baker D."/>
            <person name="Gharbi K."/>
            <person name="Hall N."/>
            <person name="Watson M."/>
            <person name="Adriaenssens E.M."/>
            <person name="Foster-Nyarko E."/>
            <person name="Jarju S."/>
            <person name="Secka A."/>
            <person name="Antonio M."/>
            <person name="Oren A."/>
            <person name="Chaudhuri R.R."/>
            <person name="La Ragione R."/>
            <person name="Hildebrand F."/>
            <person name="Pallen M.J."/>
        </authorList>
    </citation>
    <scope>NUCLEOTIDE SEQUENCE</scope>
    <source>
        <strain evidence="7">CHK130-7132</strain>
    </source>
</reference>
<sequence length="595" mass="65474">MTVPLTHARRDEAFLAPTGVDIVPPMTINVIGRFEIADDHGARQVVGTLQRLLLALLTLRAPQWTSPDTLTEALWPDDPSSAADSRLHLHIHRLRGRLATGAIESGPDGYRLDVPPEAVDVWRFESAVSGVLADHVRGRAEPELLERLEHVAELWAGAPFPDVEHPDVVAERYRLEDMYLLAQETRFAHLLDRGEHDAALDVLAPVAAEHRSRESLQVLWMTALNRVGRRSEAIAVFEATREALEVLALAPGRELLAARAMVLEQPADRDARDRAGTVASDDMDEGVLRRELARTSTREQALRARRRLARSLAMKGKLDEALELLGQIEAVHRAAAREDEVATTLGDLAAVIGITGDLSRAEHYLDEALELEERTTGTDLRLRLVRALLLAHSGRIEQAARILREVPCPPDSTTSIPALGAAAMWWRVRSQVDRRRGDPEAAAAAARRSLHLASRPGVRADRGPILVELASSLRDGGHDECFEWFHRAINAAHEDGRLPMAAFAHAAMAKAQLMWGGPEAARLHAREALSIARRCGCWGFAARAATRAGDAAMALSEPIRAAWYYSEALSFYRRVGYPLLPEIRAELVQKVGRGA</sequence>
<keyword evidence="2" id="KW-0805">Transcription regulation</keyword>
<proteinExistence type="inferred from homology"/>
<evidence type="ECO:0000256" key="2">
    <source>
        <dbReference type="ARBA" id="ARBA00023015"/>
    </source>
</evidence>
<protein>
    <submittedName>
        <fullName evidence="7">Winged helix-turn-helix domain-containing protein</fullName>
    </submittedName>
</protein>
<reference evidence="7" key="2">
    <citation type="submission" date="2021-04" db="EMBL/GenBank/DDBJ databases">
        <authorList>
            <person name="Gilroy R."/>
        </authorList>
    </citation>
    <scope>NUCLEOTIDE SEQUENCE</scope>
    <source>
        <strain evidence="7">CHK130-7132</strain>
    </source>
</reference>
<dbReference type="InterPro" id="IPR036388">
    <property type="entry name" value="WH-like_DNA-bd_sf"/>
</dbReference>
<dbReference type="SMART" id="SM01043">
    <property type="entry name" value="BTAD"/>
    <property type="match status" value="1"/>
</dbReference>
<dbReference type="Proteomes" id="UP000823854">
    <property type="component" value="Unassembled WGS sequence"/>
</dbReference>
<dbReference type="PANTHER" id="PTHR35807">
    <property type="entry name" value="TRANSCRIPTIONAL REGULATOR REDD-RELATED"/>
    <property type="match status" value="1"/>
</dbReference>
<dbReference type="Gene3D" id="1.25.40.10">
    <property type="entry name" value="Tetratricopeptide repeat domain"/>
    <property type="match status" value="3"/>
</dbReference>
<dbReference type="InterPro" id="IPR005158">
    <property type="entry name" value="BTAD"/>
</dbReference>
<evidence type="ECO:0000256" key="1">
    <source>
        <dbReference type="ARBA" id="ARBA00005820"/>
    </source>
</evidence>
<evidence type="ECO:0000256" key="3">
    <source>
        <dbReference type="ARBA" id="ARBA00023125"/>
    </source>
</evidence>
<dbReference type="InterPro" id="IPR016032">
    <property type="entry name" value="Sig_transdc_resp-reg_C-effctor"/>
</dbReference>
<comment type="similarity">
    <text evidence="1">Belongs to the AfsR/DnrI/RedD regulatory family.</text>
</comment>
<evidence type="ECO:0000313" key="7">
    <source>
        <dbReference type="EMBL" id="HJC69796.1"/>
    </source>
</evidence>
<dbReference type="AlphaFoldDB" id="A0A9D2PZZ2"/>
<dbReference type="PANTHER" id="PTHR35807:SF1">
    <property type="entry name" value="TRANSCRIPTIONAL REGULATOR REDD"/>
    <property type="match status" value="1"/>
</dbReference>
<dbReference type="GO" id="GO:0006355">
    <property type="term" value="P:regulation of DNA-templated transcription"/>
    <property type="evidence" value="ECO:0007669"/>
    <property type="project" value="InterPro"/>
</dbReference>
<keyword evidence="4" id="KW-0804">Transcription</keyword>
<evidence type="ECO:0000259" key="6">
    <source>
        <dbReference type="SMART" id="SM01043"/>
    </source>
</evidence>
<evidence type="ECO:0000256" key="4">
    <source>
        <dbReference type="ARBA" id="ARBA00023163"/>
    </source>
</evidence>
<dbReference type="Gene3D" id="1.10.10.10">
    <property type="entry name" value="Winged helix-like DNA-binding domain superfamily/Winged helix DNA-binding domain"/>
    <property type="match status" value="1"/>
</dbReference>
<evidence type="ECO:0000259" key="5">
    <source>
        <dbReference type="SMART" id="SM00862"/>
    </source>
</evidence>
<feature type="domain" description="Bacterial transcriptional activator" evidence="6">
    <location>
        <begin position="119"/>
        <end position="263"/>
    </location>
</feature>
<dbReference type="SMART" id="SM00862">
    <property type="entry name" value="Trans_reg_C"/>
    <property type="match status" value="1"/>
</dbReference>
<dbReference type="EMBL" id="DWWC01000185">
    <property type="protein sequence ID" value="HJC69796.1"/>
    <property type="molecule type" value="Genomic_DNA"/>
</dbReference>
<dbReference type="InterPro" id="IPR051677">
    <property type="entry name" value="AfsR-DnrI-RedD_regulator"/>
</dbReference>
<feature type="domain" description="OmpR/PhoB-type" evidence="5">
    <location>
        <begin position="43"/>
        <end position="112"/>
    </location>
</feature>
<name>A0A9D2PZZ2_9MICO</name>
<dbReference type="InterPro" id="IPR011990">
    <property type="entry name" value="TPR-like_helical_dom_sf"/>
</dbReference>
<keyword evidence="3" id="KW-0238">DNA-binding</keyword>
<dbReference type="SUPFAM" id="SSF46894">
    <property type="entry name" value="C-terminal effector domain of the bipartite response regulators"/>
    <property type="match status" value="1"/>
</dbReference>
<dbReference type="GO" id="GO:0000160">
    <property type="term" value="P:phosphorelay signal transduction system"/>
    <property type="evidence" value="ECO:0007669"/>
    <property type="project" value="InterPro"/>
</dbReference>
<comment type="caution">
    <text evidence="7">The sequence shown here is derived from an EMBL/GenBank/DDBJ whole genome shotgun (WGS) entry which is preliminary data.</text>
</comment>
<dbReference type="InterPro" id="IPR001867">
    <property type="entry name" value="OmpR/PhoB-type_DNA-bd"/>
</dbReference>
<organism evidence="7 8">
    <name type="scientific">Candidatus Brachybacterium intestinipullorum</name>
    <dbReference type="NCBI Taxonomy" id="2838512"/>
    <lineage>
        <taxon>Bacteria</taxon>
        <taxon>Bacillati</taxon>
        <taxon>Actinomycetota</taxon>
        <taxon>Actinomycetes</taxon>
        <taxon>Micrococcales</taxon>
        <taxon>Dermabacteraceae</taxon>
        <taxon>Brachybacterium</taxon>
    </lineage>
</organism>
<dbReference type="Pfam" id="PF03704">
    <property type="entry name" value="BTAD"/>
    <property type="match status" value="1"/>
</dbReference>
<dbReference type="SUPFAM" id="SSF48452">
    <property type="entry name" value="TPR-like"/>
    <property type="match status" value="3"/>
</dbReference>
<accession>A0A9D2PZZ2</accession>
<gene>
    <name evidence="7" type="ORF">H9932_08995</name>
</gene>
<dbReference type="GO" id="GO:0003677">
    <property type="term" value="F:DNA binding"/>
    <property type="evidence" value="ECO:0007669"/>
    <property type="project" value="UniProtKB-KW"/>
</dbReference>